<dbReference type="GO" id="GO:0016020">
    <property type="term" value="C:membrane"/>
    <property type="evidence" value="ECO:0007669"/>
    <property type="project" value="UniProtKB-SubCell"/>
</dbReference>
<dbReference type="EMBL" id="JACHGB010000002">
    <property type="protein sequence ID" value="MBB5271157.1"/>
    <property type="molecule type" value="Genomic_DNA"/>
</dbReference>
<evidence type="ECO:0000313" key="8">
    <source>
        <dbReference type="Proteomes" id="UP000532440"/>
    </source>
</evidence>
<feature type="transmembrane region" description="Helical" evidence="5">
    <location>
        <begin position="147"/>
        <end position="166"/>
    </location>
</feature>
<evidence type="ECO:0000256" key="3">
    <source>
        <dbReference type="ARBA" id="ARBA00022989"/>
    </source>
</evidence>
<dbReference type="AlphaFoldDB" id="A0A7W8HFI3"/>
<accession>A0A7W8HFI3</accession>
<organism evidence="7 8">
    <name type="scientific">Quisquiliibacterium transsilvanicum</name>
    <dbReference type="NCBI Taxonomy" id="1549638"/>
    <lineage>
        <taxon>Bacteria</taxon>
        <taxon>Pseudomonadati</taxon>
        <taxon>Pseudomonadota</taxon>
        <taxon>Betaproteobacteria</taxon>
        <taxon>Burkholderiales</taxon>
        <taxon>Burkholderiaceae</taxon>
        <taxon>Quisquiliibacterium</taxon>
    </lineage>
</organism>
<feature type="transmembrane region" description="Helical" evidence="5">
    <location>
        <begin position="37"/>
        <end position="56"/>
    </location>
</feature>
<evidence type="ECO:0000256" key="5">
    <source>
        <dbReference type="SAM" id="Phobius"/>
    </source>
</evidence>
<name>A0A7W8HFI3_9BURK</name>
<proteinExistence type="predicted"/>
<keyword evidence="4 5" id="KW-0472">Membrane</keyword>
<keyword evidence="2 5" id="KW-0812">Transmembrane</keyword>
<feature type="transmembrane region" description="Helical" evidence="5">
    <location>
        <begin position="241"/>
        <end position="259"/>
    </location>
</feature>
<evidence type="ECO:0000256" key="4">
    <source>
        <dbReference type="ARBA" id="ARBA00023136"/>
    </source>
</evidence>
<protein>
    <submittedName>
        <fullName evidence="7">Drug/metabolite transporter (DMT)-like permease</fullName>
    </submittedName>
</protein>
<comment type="caution">
    <text evidence="7">The sequence shown here is derived from an EMBL/GenBank/DDBJ whole genome shotgun (WGS) entry which is preliminary data.</text>
</comment>
<dbReference type="InterPro" id="IPR037185">
    <property type="entry name" value="EmrE-like"/>
</dbReference>
<comment type="subcellular location">
    <subcellularLocation>
        <location evidence="1">Membrane</location>
        <topology evidence="1">Multi-pass membrane protein</topology>
    </subcellularLocation>
</comment>
<dbReference type="InterPro" id="IPR000620">
    <property type="entry name" value="EamA_dom"/>
</dbReference>
<feature type="domain" description="EamA" evidence="6">
    <location>
        <begin position="6"/>
        <end position="137"/>
    </location>
</feature>
<dbReference type="PANTHER" id="PTHR32322">
    <property type="entry name" value="INNER MEMBRANE TRANSPORTER"/>
    <property type="match status" value="1"/>
</dbReference>
<feature type="transmembrane region" description="Helical" evidence="5">
    <location>
        <begin position="68"/>
        <end position="87"/>
    </location>
</feature>
<keyword evidence="3 5" id="KW-1133">Transmembrane helix</keyword>
<keyword evidence="8" id="KW-1185">Reference proteome</keyword>
<dbReference type="SUPFAM" id="SSF103481">
    <property type="entry name" value="Multidrug resistance efflux transporter EmrE"/>
    <property type="match status" value="2"/>
</dbReference>
<evidence type="ECO:0000256" key="2">
    <source>
        <dbReference type="ARBA" id="ARBA00022692"/>
    </source>
</evidence>
<dbReference type="PANTHER" id="PTHR32322:SF9">
    <property type="entry name" value="AMINO-ACID METABOLITE EFFLUX PUMP-RELATED"/>
    <property type="match status" value="1"/>
</dbReference>
<feature type="transmembrane region" description="Helical" evidence="5">
    <location>
        <begin position="93"/>
        <end position="114"/>
    </location>
</feature>
<feature type="transmembrane region" description="Helical" evidence="5">
    <location>
        <begin position="209"/>
        <end position="229"/>
    </location>
</feature>
<feature type="transmembrane region" description="Helical" evidence="5">
    <location>
        <begin position="123"/>
        <end position="141"/>
    </location>
</feature>
<evidence type="ECO:0000313" key="7">
    <source>
        <dbReference type="EMBL" id="MBB5271157.1"/>
    </source>
</evidence>
<evidence type="ECO:0000259" key="6">
    <source>
        <dbReference type="Pfam" id="PF00892"/>
    </source>
</evidence>
<gene>
    <name evidence="7" type="ORF">HNQ70_001161</name>
</gene>
<sequence length="310" mass="32383">MRPVHVLQLLVLAFLWGSAYLFMRASVPSFGAGPMVFMRMALGSTLVLLPLALWRCGVAPFRTHWRGLLVFGLAFTVVPFLGLGWAAKSISAGMLAVLQSAAPLFAAIVGRIWVGEPITRERALGLLIGFVGVAILVWDKAGVREEAGLAILLTLFVTALWGVSSNYARTRLQAVDPFVQAAGSIGVAALALAPLALATWPEQPPGAKAWAEVIFLGVASSGAGFLLYFSLLRSIGPVRATSVTFLSPLVAIAAGAVYLGEEITLRMLVGCAVILVGTALTLGLLPWRRPPAGPRVSRVPGSGPGAGPGP</sequence>
<dbReference type="InterPro" id="IPR050638">
    <property type="entry name" value="AA-Vitamin_Transporters"/>
</dbReference>
<dbReference type="Proteomes" id="UP000532440">
    <property type="component" value="Unassembled WGS sequence"/>
</dbReference>
<evidence type="ECO:0000256" key="1">
    <source>
        <dbReference type="ARBA" id="ARBA00004141"/>
    </source>
</evidence>
<reference evidence="7 8" key="1">
    <citation type="submission" date="2020-08" db="EMBL/GenBank/DDBJ databases">
        <title>Genomic Encyclopedia of Type Strains, Phase IV (KMG-IV): sequencing the most valuable type-strain genomes for metagenomic binning, comparative biology and taxonomic classification.</title>
        <authorList>
            <person name="Goeker M."/>
        </authorList>
    </citation>
    <scope>NUCLEOTIDE SEQUENCE [LARGE SCALE GENOMIC DNA]</scope>
    <source>
        <strain evidence="7 8">DSM 29781</strain>
    </source>
</reference>
<dbReference type="RefSeq" id="WP_183965177.1">
    <property type="nucleotide sequence ID" value="NZ_BAABEW010000017.1"/>
</dbReference>
<feature type="transmembrane region" description="Helical" evidence="5">
    <location>
        <begin position="178"/>
        <end position="197"/>
    </location>
</feature>
<dbReference type="Pfam" id="PF00892">
    <property type="entry name" value="EamA"/>
    <property type="match status" value="2"/>
</dbReference>
<feature type="transmembrane region" description="Helical" evidence="5">
    <location>
        <begin position="265"/>
        <end position="285"/>
    </location>
</feature>
<feature type="domain" description="EamA" evidence="6">
    <location>
        <begin position="149"/>
        <end position="282"/>
    </location>
</feature>